<dbReference type="Pfam" id="PF13847">
    <property type="entry name" value="Methyltransf_31"/>
    <property type="match status" value="1"/>
</dbReference>
<evidence type="ECO:0000259" key="3">
    <source>
        <dbReference type="Pfam" id="PF21320"/>
    </source>
</evidence>
<evidence type="ECO:0000313" key="4">
    <source>
        <dbReference type="EMBL" id="TGN63508.1"/>
    </source>
</evidence>
<evidence type="ECO:0000259" key="2">
    <source>
        <dbReference type="Pfam" id="PF13847"/>
    </source>
</evidence>
<dbReference type="AlphaFoldDB" id="A0A4Z1CE29"/>
<feature type="region of interest" description="Disordered" evidence="1">
    <location>
        <begin position="1"/>
        <end position="25"/>
    </location>
</feature>
<dbReference type="GO" id="GO:0008168">
    <property type="term" value="F:methyltransferase activity"/>
    <property type="evidence" value="ECO:0007669"/>
    <property type="project" value="UniProtKB-KW"/>
</dbReference>
<sequence>MTTLDAAPAGSTGTETSEAAHAPDPDEVAGRVVRILNDGAICGLASLGHELGLFDTLAALPPATSVQVADAAGLDERYVREWLAGMVTAGFVRYAPAERTYHLDPDHAPFLTGNGADNLARTMRFTSLMGLVQPKVVEVFRRGGGLSYDDYPGFHHLQAADSAAVNDASLLDTIIPLTGVVDRLEEGIVVADIGCGEGHAINLLARAYPASAFVGYDFSSEALDTARAEAAAWGLANVRFEVLDVARWEEVAAYDLVTTFDAIHDQAHPATVLANIRRALRPDGCYLMVDIKASSNLEDNLDLPWASFLYAVSTVHCMSVSLGQGGDGLGTAWGVQTAERMVREAGFSEVVVHDLEADPFNAYFVARP</sequence>
<accession>A0A4Z1CE29</accession>
<dbReference type="InterPro" id="IPR036388">
    <property type="entry name" value="WH-like_DNA-bd_sf"/>
</dbReference>
<dbReference type="InterPro" id="IPR025714">
    <property type="entry name" value="Methyltranfer_dom"/>
</dbReference>
<proteinExistence type="predicted"/>
<keyword evidence="5" id="KW-1185">Reference proteome</keyword>
<dbReference type="InterPro" id="IPR048711">
    <property type="entry name" value="WHD_Rv2258c"/>
</dbReference>
<dbReference type="Gene3D" id="3.40.50.150">
    <property type="entry name" value="Vaccinia Virus protein VP39"/>
    <property type="match status" value="1"/>
</dbReference>
<dbReference type="Gene3D" id="1.10.10.10">
    <property type="entry name" value="Winged helix-like DNA-binding domain superfamily/Winged helix DNA-binding domain"/>
    <property type="match status" value="1"/>
</dbReference>
<dbReference type="InterPro" id="IPR053173">
    <property type="entry name" value="SAM-binding_MTase"/>
</dbReference>
<gene>
    <name evidence="4" type="ORF">EXE59_05750</name>
</gene>
<dbReference type="OrthoDB" id="9801363at2"/>
<dbReference type="CDD" id="cd02440">
    <property type="entry name" value="AdoMet_MTases"/>
    <property type="match status" value="1"/>
</dbReference>
<name>A0A4Z1CE29_9ACTN</name>
<dbReference type="InterPro" id="IPR029063">
    <property type="entry name" value="SAM-dependent_MTases_sf"/>
</dbReference>
<dbReference type="PANTHER" id="PTHR45128:SF1">
    <property type="entry name" value="S-ADENOSYLMETHIONINE-DEPENDENT METHYLTRANSFERASE RV2258C"/>
    <property type="match status" value="1"/>
</dbReference>
<evidence type="ECO:0000313" key="5">
    <source>
        <dbReference type="Proteomes" id="UP000297496"/>
    </source>
</evidence>
<feature type="domain" description="Methyltransferase" evidence="2">
    <location>
        <begin position="185"/>
        <end position="298"/>
    </location>
</feature>
<organism evidence="4 5">
    <name type="scientific">Nocardioides eburneiflavus</name>
    <dbReference type="NCBI Taxonomy" id="2518372"/>
    <lineage>
        <taxon>Bacteria</taxon>
        <taxon>Bacillati</taxon>
        <taxon>Actinomycetota</taxon>
        <taxon>Actinomycetes</taxon>
        <taxon>Propionibacteriales</taxon>
        <taxon>Nocardioidaceae</taxon>
        <taxon>Nocardioides</taxon>
    </lineage>
</organism>
<dbReference type="Proteomes" id="UP000297496">
    <property type="component" value="Unassembled WGS sequence"/>
</dbReference>
<dbReference type="GO" id="GO:0032259">
    <property type="term" value="P:methylation"/>
    <property type="evidence" value="ECO:0007669"/>
    <property type="project" value="UniProtKB-KW"/>
</dbReference>
<dbReference type="RefSeq" id="WP_135838046.1">
    <property type="nucleotide sequence ID" value="NZ_SRRO01000001.1"/>
</dbReference>
<keyword evidence="4" id="KW-0808">Transferase</keyword>
<dbReference type="InterPro" id="IPR036390">
    <property type="entry name" value="WH_DNA-bd_sf"/>
</dbReference>
<dbReference type="EMBL" id="SRRO01000001">
    <property type="protein sequence ID" value="TGN63508.1"/>
    <property type="molecule type" value="Genomic_DNA"/>
</dbReference>
<keyword evidence="4" id="KW-0489">Methyltransferase</keyword>
<dbReference type="SUPFAM" id="SSF53335">
    <property type="entry name" value="S-adenosyl-L-methionine-dependent methyltransferases"/>
    <property type="match status" value="1"/>
</dbReference>
<reference evidence="4 5" key="1">
    <citation type="submission" date="2019-04" db="EMBL/GenBank/DDBJ databases">
        <title>Three New Species of Nocardioides, Nocardioides euryhalodurans sp. nov., Nocardioides seonyuensis sp. nov. and Nocardioides eburneoflavus sp. nov. Isolated from Soil.</title>
        <authorList>
            <person name="Roh S.G."/>
            <person name="Lee C."/>
            <person name="Kim M.-K."/>
            <person name="Kim S.B."/>
        </authorList>
    </citation>
    <scope>NUCLEOTIDE SEQUENCE [LARGE SCALE GENOMIC DNA]</scope>
    <source>
        <strain evidence="4 5">MMS17-SY213</strain>
    </source>
</reference>
<evidence type="ECO:0000256" key="1">
    <source>
        <dbReference type="SAM" id="MobiDB-lite"/>
    </source>
</evidence>
<dbReference type="PANTHER" id="PTHR45128">
    <property type="entry name" value="METHYLTRANSFERASE TYPE 11"/>
    <property type="match status" value="1"/>
</dbReference>
<protein>
    <submittedName>
        <fullName evidence="4">Class I SAM-dependent methyltransferase</fullName>
    </submittedName>
</protein>
<feature type="domain" description="S-adenosylmethionine-dependent methyltransferase Rv2258c-like winged HTH" evidence="3">
    <location>
        <begin position="42"/>
        <end position="112"/>
    </location>
</feature>
<dbReference type="SUPFAM" id="SSF46785">
    <property type="entry name" value="Winged helix' DNA-binding domain"/>
    <property type="match status" value="1"/>
</dbReference>
<comment type="caution">
    <text evidence="4">The sequence shown here is derived from an EMBL/GenBank/DDBJ whole genome shotgun (WGS) entry which is preliminary data.</text>
</comment>
<dbReference type="Pfam" id="PF21320">
    <property type="entry name" value="WHD_Rv2258c"/>
    <property type="match status" value="1"/>
</dbReference>